<evidence type="ECO:0000313" key="3">
    <source>
        <dbReference type="Proteomes" id="UP001152592"/>
    </source>
</evidence>
<proteinExistence type="predicted"/>
<accession>A0A9W4JX98</accession>
<feature type="compositionally biased region" description="Low complexity" evidence="1">
    <location>
        <begin position="172"/>
        <end position="187"/>
    </location>
</feature>
<evidence type="ECO:0000313" key="2">
    <source>
        <dbReference type="EMBL" id="CAG8420252.1"/>
    </source>
</evidence>
<feature type="region of interest" description="Disordered" evidence="1">
    <location>
        <begin position="164"/>
        <end position="200"/>
    </location>
</feature>
<evidence type="ECO:0000256" key="1">
    <source>
        <dbReference type="SAM" id="MobiDB-lite"/>
    </source>
</evidence>
<protein>
    <submittedName>
        <fullName evidence="2">Uncharacterized protein</fullName>
    </submittedName>
</protein>
<dbReference type="OrthoDB" id="2019504at2759"/>
<organism evidence="2 3">
    <name type="scientific">Penicillium salamii</name>
    <dbReference type="NCBI Taxonomy" id="1612424"/>
    <lineage>
        <taxon>Eukaryota</taxon>
        <taxon>Fungi</taxon>
        <taxon>Dikarya</taxon>
        <taxon>Ascomycota</taxon>
        <taxon>Pezizomycotina</taxon>
        <taxon>Eurotiomycetes</taxon>
        <taxon>Eurotiomycetidae</taxon>
        <taxon>Eurotiales</taxon>
        <taxon>Aspergillaceae</taxon>
        <taxon>Penicillium</taxon>
    </lineage>
</organism>
<gene>
    <name evidence="2" type="ORF">PSALAMII_LOCUS9657</name>
</gene>
<dbReference type="AlphaFoldDB" id="A0A9W4JX98"/>
<name>A0A9W4JX98_9EURO</name>
<dbReference type="EMBL" id="CAJVPD010000282">
    <property type="protein sequence ID" value="CAG8420252.1"/>
    <property type="molecule type" value="Genomic_DNA"/>
</dbReference>
<sequence length="215" mass="24361">MPAPIEISDPLAMSRDLYDDEKLVVDDFERHAGHCILCASPTQTHKNNRSLCSRGTSYARAVANYLDSRNGKYFSAVDYESGRSTRIKLPRDAYAVRDLLAALEQGLRIRDKPVIVQPVQPVQPITVSYDRTYPIPARGASNLRPRSMSPDAYQIIERAPRLSRSPTSIMYRSPGGSPSRPTSSRGSLYDSDFQERGERRIETPRRYVQGTRYHR</sequence>
<dbReference type="Proteomes" id="UP001152592">
    <property type="component" value="Unassembled WGS sequence"/>
</dbReference>
<reference evidence="2" key="1">
    <citation type="submission" date="2021-07" db="EMBL/GenBank/DDBJ databases">
        <authorList>
            <person name="Branca A.L. A."/>
        </authorList>
    </citation>
    <scope>NUCLEOTIDE SEQUENCE</scope>
</reference>
<comment type="caution">
    <text evidence="2">The sequence shown here is derived from an EMBL/GenBank/DDBJ whole genome shotgun (WGS) entry which is preliminary data.</text>
</comment>